<proteinExistence type="predicted"/>
<dbReference type="Gene3D" id="1.10.3290.10">
    <property type="entry name" value="Fido-like domain"/>
    <property type="match status" value="1"/>
</dbReference>
<dbReference type="EMBL" id="LAZR01000089">
    <property type="protein sequence ID" value="KKN93043.1"/>
    <property type="molecule type" value="Genomic_DNA"/>
</dbReference>
<dbReference type="PANTHER" id="PTHR13504">
    <property type="entry name" value="FIDO DOMAIN-CONTAINING PROTEIN DDB_G0283145"/>
    <property type="match status" value="1"/>
</dbReference>
<protein>
    <recommendedName>
        <fullName evidence="1">Fido domain-containing protein</fullName>
    </recommendedName>
</protein>
<dbReference type="InterPro" id="IPR036597">
    <property type="entry name" value="Fido-like_dom_sf"/>
</dbReference>
<dbReference type="InterPro" id="IPR003812">
    <property type="entry name" value="Fido"/>
</dbReference>
<dbReference type="SUPFAM" id="SSF140931">
    <property type="entry name" value="Fic-like"/>
    <property type="match status" value="1"/>
</dbReference>
<dbReference type="Pfam" id="PF02661">
    <property type="entry name" value="Fic"/>
    <property type="match status" value="1"/>
</dbReference>
<sequence>MVKRPPALIENPFAQLSVQQSNLIGEYLELFTPLDDKGRYQHFDELRFRIPKELDHSLAWSVVKQARQRQLNPIIPLGEPEQLGKLLLTPAMQMAMAEADRHTSRAALEWISGNIGELQHVQYLLKDLVEDEAISSSQLEGAATTTKVAKALLKRQLGPRSPDEKMIVGNFRLMQFAWNQRHKPLSTELITEMHRVGVEGIDDDKYQPGALRADDEVVVVDAEGNIVHTPPPAKGLERRLTKLAKWANGNHHDVESSQYLHPLLKAIVLHFAIGFEHPFRDGNGRVARSLFYWYLFKQDFAAFRYIAISTLLKAAPVQYGKSYLFTETDEMDLTYFIDYQCRVITRAIAEFKSACQRAMDNIQTFNTFLYESGLYRELSDKQKTVLQVAKNGIASQFTAANVKENLGCSYNTAASVLNGLVQKKLFKKEKSGREWIYSMVDVDRIVQDWKS</sequence>
<dbReference type="SUPFAM" id="SSF46785">
    <property type="entry name" value="Winged helix' DNA-binding domain"/>
    <property type="match status" value="1"/>
</dbReference>
<comment type="caution">
    <text evidence="2">The sequence shown here is derived from an EMBL/GenBank/DDBJ whole genome shotgun (WGS) entry which is preliminary data.</text>
</comment>
<dbReference type="InterPro" id="IPR036390">
    <property type="entry name" value="WH_DNA-bd_sf"/>
</dbReference>
<evidence type="ECO:0000259" key="1">
    <source>
        <dbReference type="PROSITE" id="PS51459"/>
    </source>
</evidence>
<dbReference type="PROSITE" id="PS51459">
    <property type="entry name" value="FIDO"/>
    <property type="match status" value="1"/>
</dbReference>
<dbReference type="AlphaFoldDB" id="A0A0F9XLN2"/>
<dbReference type="InterPro" id="IPR040198">
    <property type="entry name" value="Fido_containing"/>
</dbReference>
<dbReference type="PANTHER" id="PTHR13504:SF38">
    <property type="entry name" value="FIDO DOMAIN-CONTAINING PROTEIN"/>
    <property type="match status" value="1"/>
</dbReference>
<organism evidence="2">
    <name type="scientific">marine sediment metagenome</name>
    <dbReference type="NCBI Taxonomy" id="412755"/>
    <lineage>
        <taxon>unclassified sequences</taxon>
        <taxon>metagenomes</taxon>
        <taxon>ecological metagenomes</taxon>
    </lineage>
</organism>
<accession>A0A0F9XLN2</accession>
<gene>
    <name evidence="2" type="ORF">LCGC14_0201320</name>
</gene>
<feature type="domain" description="Fido" evidence="1">
    <location>
        <begin position="185"/>
        <end position="339"/>
    </location>
</feature>
<name>A0A0F9XLN2_9ZZZZ</name>
<reference evidence="2" key="1">
    <citation type="journal article" date="2015" name="Nature">
        <title>Complex archaea that bridge the gap between prokaryotes and eukaryotes.</title>
        <authorList>
            <person name="Spang A."/>
            <person name="Saw J.H."/>
            <person name="Jorgensen S.L."/>
            <person name="Zaremba-Niedzwiedzka K."/>
            <person name="Martijn J."/>
            <person name="Lind A.E."/>
            <person name="van Eijk R."/>
            <person name="Schleper C."/>
            <person name="Guy L."/>
            <person name="Ettema T.J."/>
        </authorList>
    </citation>
    <scope>NUCLEOTIDE SEQUENCE</scope>
</reference>
<evidence type="ECO:0000313" key="2">
    <source>
        <dbReference type="EMBL" id="KKN93043.1"/>
    </source>
</evidence>